<evidence type="ECO:0000256" key="5">
    <source>
        <dbReference type="ARBA" id="ARBA00022825"/>
    </source>
</evidence>
<evidence type="ECO:0000256" key="6">
    <source>
        <dbReference type="PIRSR" id="PIRSR615500-1"/>
    </source>
</evidence>
<dbReference type="PROSITE" id="PS51892">
    <property type="entry name" value="SUBTILASE"/>
    <property type="match status" value="1"/>
</dbReference>
<sequence length="1296" mass="129485">MPRRPVLAAVTALSVAVSTALLGAGGASAAPPPTGTGFQITKPSGQTELKPGRYIVTLADDAVATYDGGVSGFAATTPDEGDQLNARKAPVKSYREHLTEKQESVAEAAGVSIDVSYTLALNGFSADLTARQAADLLADHDVVSVVPDELRHITAEPSTSFLGLEGPGGVWEAVGGADEAGAGVVVGVLDTGIAPENPAFAGDALGTTPGAEPYLDGTAITYLKGDGNVFRGVCETGEQFTADDCSTKVVGARYYLDGFGAENLGDASTGEYISPRDGDSHGSHTASTAAGNVGTPAAIGGIDFGTISGVAPAARIAAYKVCWSGPDPVVTTDDGCTTTDILSAIDQAVADGVDVINFSIGGGAATSVAAPEDQAFLGAAAAGVFVAVSAGNDGPGASTTDHASPWYTSVAATTIPSYEATVTFGDGQAFAGASITVDMDPAAEPLTGALVNSTAVALTGGTGAALCAPGSLDPALVAPGTIIVCERGTYARTDKSAEVARVGGIGMVLVNVTPGSIDTDFHAVPTVHLSHLVHDEVVAYAATPGATATFTTGNELGTTPPVPQVAGFSSRGPVLAGGSDIIKPDIAAPGVSILAAAANAEGAEPTYEFLSGTSMASPHIAGIAALYLGERPNATPAEIKSAMMTTAYDTVDDAGDPATDPFAQGAGHVDPTKFFEPGLLYLNGLTDWYAYLGGVGYDVPVEAIDPSDLNIASIGIGSLTAPETITRTVTATQAGTFTSSVQGLAGITTVVEPATLVFGAAGESKTYSVTFSRTDAPLDEFSTGSLTWTSGDTAVRSPIAVQPVTIVAPASVAGTGVTGSVAVEVTPGGDGDIPLATTGLSAGELLADPTGTETEHSGSGSTGDFAEYLVDVPEGAQYARFNLDALDDTADLDLVVYLLDADGNPVAGWQSASGSADERVNLVQPDAGTYAVLVDVYSAPNGVTWDTTVTSVVEGGAPLALDPAVLPGVQGVPVTYTASWADLTPQTTYLGLVSYGDTGVFTVVQVATGEPATPTTTTLAVTGNKTVGSELTLTATVAPTEAEGTVTFLDGQTPVGSSAVTDGTASVKVTLGAGAHSLTASFAPADASLFAPSTSEAVPVEIAKSTSTTTFILSRTSAPYGQSTKAAIVVKGATAPPTGTVEIKDRGVTIATGTVTVTGLRGVADVVIPGTLRSGNHHLTAVYTGNADVSGSQAQRWFSVTKVKAKASLTATSWTVSKGAKPVVTVSVTGPKGAPAPTGSVSVSLGLQRVATVPLTNGVAKVTLPAVQHSTVVLASYNGDGGYLPTATSHALTVRR</sequence>
<feature type="active site" description="Charge relay system" evidence="6 7">
    <location>
        <position position="281"/>
    </location>
</feature>
<keyword evidence="3 10" id="KW-0732">Signal</keyword>
<dbReference type="InterPro" id="IPR041469">
    <property type="entry name" value="Subtilisin-like_FN3"/>
</dbReference>
<dbReference type="CDD" id="cd02120">
    <property type="entry name" value="PA_subtilisin_like"/>
    <property type="match status" value="1"/>
</dbReference>
<dbReference type="Gene3D" id="3.50.30.30">
    <property type="match status" value="1"/>
</dbReference>
<gene>
    <name evidence="16" type="ORF">HP550_16330</name>
</gene>
<feature type="domain" description="Subtilisin-like protease fibronectin type-III" evidence="15">
    <location>
        <begin position="708"/>
        <end position="801"/>
    </location>
</feature>
<feature type="active site" description="Charge relay system" evidence="6 7">
    <location>
        <position position="190"/>
    </location>
</feature>
<dbReference type="PROSITE" id="PS00136">
    <property type="entry name" value="SUBTILASE_ASP"/>
    <property type="match status" value="1"/>
</dbReference>
<comment type="caution">
    <text evidence="16">The sequence shown here is derived from an EMBL/GenBank/DDBJ whole genome shotgun (WGS) entry which is preliminary data.</text>
</comment>
<name>A0A7Y6A302_9CELL</name>
<evidence type="ECO:0000256" key="3">
    <source>
        <dbReference type="ARBA" id="ARBA00022729"/>
    </source>
</evidence>
<feature type="domain" description="PA" evidence="12">
    <location>
        <begin position="448"/>
        <end position="530"/>
    </location>
</feature>
<dbReference type="InterPro" id="IPR036852">
    <property type="entry name" value="Peptidase_S8/S53_dom_sf"/>
</dbReference>
<dbReference type="PANTHER" id="PTHR10795">
    <property type="entry name" value="PROPROTEIN CONVERTASE SUBTILISIN/KEXIN"/>
    <property type="match status" value="1"/>
</dbReference>
<evidence type="ECO:0000259" key="15">
    <source>
        <dbReference type="Pfam" id="PF17766"/>
    </source>
</evidence>
<feature type="signal peptide" evidence="10">
    <location>
        <begin position="1"/>
        <end position="29"/>
    </location>
</feature>
<evidence type="ECO:0000256" key="2">
    <source>
        <dbReference type="ARBA" id="ARBA00022670"/>
    </source>
</evidence>
<evidence type="ECO:0000259" key="12">
    <source>
        <dbReference type="Pfam" id="PF02225"/>
    </source>
</evidence>
<dbReference type="Pfam" id="PF16640">
    <property type="entry name" value="Big_3_5"/>
    <property type="match status" value="2"/>
</dbReference>
<dbReference type="EMBL" id="JABMCI010000069">
    <property type="protein sequence ID" value="NUU18821.1"/>
    <property type="molecule type" value="Genomic_DNA"/>
</dbReference>
<dbReference type="PROSITE" id="PS00138">
    <property type="entry name" value="SUBTILASE_SER"/>
    <property type="match status" value="1"/>
</dbReference>
<dbReference type="SUPFAM" id="SSF52743">
    <property type="entry name" value="Subtilisin-like"/>
    <property type="match status" value="1"/>
</dbReference>
<evidence type="ECO:0000256" key="9">
    <source>
        <dbReference type="SAM" id="MobiDB-lite"/>
    </source>
</evidence>
<dbReference type="InterPro" id="IPR015500">
    <property type="entry name" value="Peptidase_S8_subtilisin-rel"/>
</dbReference>
<evidence type="ECO:0000256" key="10">
    <source>
        <dbReference type="SAM" id="SignalP"/>
    </source>
</evidence>
<dbReference type="InterPro" id="IPR010259">
    <property type="entry name" value="S8pro/Inhibitor_I9"/>
</dbReference>
<keyword evidence="4 7" id="KW-0378">Hydrolase</keyword>
<dbReference type="Gene3D" id="3.30.70.80">
    <property type="entry name" value="Peptidase S8 propeptide/proteinase inhibitor I9"/>
    <property type="match status" value="1"/>
</dbReference>
<dbReference type="InterPro" id="IPR003137">
    <property type="entry name" value="PA_domain"/>
</dbReference>
<dbReference type="InterPro" id="IPR023828">
    <property type="entry name" value="Peptidase_S8_Ser-AS"/>
</dbReference>
<evidence type="ECO:0000259" key="13">
    <source>
        <dbReference type="Pfam" id="PF05922"/>
    </source>
</evidence>
<dbReference type="PRINTS" id="PR00723">
    <property type="entry name" value="SUBTILISIN"/>
</dbReference>
<dbReference type="InterPro" id="IPR013783">
    <property type="entry name" value="Ig-like_fold"/>
</dbReference>
<feature type="domain" description="Bacterial Ig-like" evidence="14">
    <location>
        <begin position="1114"/>
        <end position="1195"/>
    </location>
</feature>
<dbReference type="Gene3D" id="2.60.120.380">
    <property type="match status" value="1"/>
</dbReference>
<dbReference type="Pfam" id="PF17766">
    <property type="entry name" value="fn3_6"/>
    <property type="match status" value="1"/>
</dbReference>
<evidence type="ECO:0000256" key="4">
    <source>
        <dbReference type="ARBA" id="ARBA00022801"/>
    </source>
</evidence>
<keyword evidence="2 7" id="KW-0645">Protease</keyword>
<dbReference type="InterPro" id="IPR000209">
    <property type="entry name" value="Peptidase_S8/S53_dom"/>
</dbReference>
<dbReference type="Gene3D" id="2.60.40.10">
    <property type="entry name" value="Immunoglobulins"/>
    <property type="match status" value="2"/>
</dbReference>
<evidence type="ECO:0000256" key="7">
    <source>
        <dbReference type="PROSITE-ProRule" id="PRU01240"/>
    </source>
</evidence>
<dbReference type="Gene3D" id="2.60.40.2310">
    <property type="match status" value="1"/>
</dbReference>
<comment type="similarity">
    <text evidence="1 7 8">Belongs to the peptidase S8 family.</text>
</comment>
<dbReference type="Gene3D" id="3.40.50.200">
    <property type="entry name" value="Peptidase S8/S53 domain"/>
    <property type="match status" value="1"/>
</dbReference>
<dbReference type="InterPro" id="IPR045051">
    <property type="entry name" value="SBT"/>
</dbReference>
<dbReference type="Pfam" id="PF02225">
    <property type="entry name" value="PA"/>
    <property type="match status" value="1"/>
</dbReference>
<dbReference type="Proteomes" id="UP000565724">
    <property type="component" value="Unassembled WGS sequence"/>
</dbReference>
<evidence type="ECO:0000259" key="11">
    <source>
        <dbReference type="Pfam" id="PF00082"/>
    </source>
</evidence>
<evidence type="ECO:0000256" key="8">
    <source>
        <dbReference type="RuleBase" id="RU003355"/>
    </source>
</evidence>
<dbReference type="RefSeq" id="WP_175348751.1">
    <property type="nucleotide sequence ID" value="NZ_JABMCI010000069.1"/>
</dbReference>
<dbReference type="GO" id="GO:0004252">
    <property type="term" value="F:serine-type endopeptidase activity"/>
    <property type="evidence" value="ECO:0007669"/>
    <property type="project" value="UniProtKB-UniRule"/>
</dbReference>
<dbReference type="Pfam" id="PF00082">
    <property type="entry name" value="Peptidase_S8"/>
    <property type="match status" value="1"/>
</dbReference>
<dbReference type="InterPro" id="IPR023827">
    <property type="entry name" value="Peptidase_S8_Asp-AS"/>
</dbReference>
<evidence type="ECO:0000256" key="1">
    <source>
        <dbReference type="ARBA" id="ARBA00011073"/>
    </source>
</evidence>
<dbReference type="InterPro" id="IPR037045">
    <property type="entry name" value="S8pro/Inhibitor_I9_sf"/>
</dbReference>
<feature type="chain" id="PRO_5031404427" evidence="10">
    <location>
        <begin position="30"/>
        <end position="1296"/>
    </location>
</feature>
<proteinExistence type="inferred from homology"/>
<evidence type="ECO:0000313" key="17">
    <source>
        <dbReference type="Proteomes" id="UP000565724"/>
    </source>
</evidence>
<organism evidence="16 17">
    <name type="scientific">Cellulomonas humilata</name>
    <dbReference type="NCBI Taxonomy" id="144055"/>
    <lineage>
        <taxon>Bacteria</taxon>
        <taxon>Bacillati</taxon>
        <taxon>Actinomycetota</taxon>
        <taxon>Actinomycetes</taxon>
        <taxon>Micrococcales</taxon>
        <taxon>Cellulomonadaceae</taxon>
        <taxon>Cellulomonas</taxon>
    </lineage>
</organism>
<dbReference type="GO" id="GO:0005975">
    <property type="term" value="P:carbohydrate metabolic process"/>
    <property type="evidence" value="ECO:0007669"/>
    <property type="project" value="UniProtKB-ARBA"/>
</dbReference>
<reference evidence="16 17" key="1">
    <citation type="submission" date="2020-05" db="EMBL/GenBank/DDBJ databases">
        <title>Genome Sequencing of Type Strains.</title>
        <authorList>
            <person name="Lemaire J.F."/>
            <person name="Inderbitzin P."/>
            <person name="Gregorio O.A."/>
            <person name="Collins S.B."/>
            <person name="Wespe N."/>
            <person name="Knight-Connoni V."/>
        </authorList>
    </citation>
    <scope>NUCLEOTIDE SEQUENCE [LARGE SCALE GENOMIC DNA]</scope>
    <source>
        <strain evidence="16 17">ATCC 25174</strain>
    </source>
</reference>
<feature type="domain" description="Inhibitor I9" evidence="13">
    <location>
        <begin position="53"/>
        <end position="153"/>
    </location>
</feature>
<keyword evidence="5 7" id="KW-0720">Serine protease</keyword>
<keyword evidence="17" id="KW-1185">Reference proteome</keyword>
<dbReference type="GO" id="GO:0006508">
    <property type="term" value="P:proteolysis"/>
    <property type="evidence" value="ECO:0007669"/>
    <property type="project" value="UniProtKB-KW"/>
</dbReference>
<feature type="active site" description="Charge relay system" evidence="6 7">
    <location>
        <position position="614"/>
    </location>
</feature>
<evidence type="ECO:0000259" key="14">
    <source>
        <dbReference type="Pfam" id="PF16640"/>
    </source>
</evidence>
<feature type="domain" description="Bacterial Ig-like" evidence="14">
    <location>
        <begin position="1023"/>
        <end position="1102"/>
    </location>
</feature>
<dbReference type="InterPro" id="IPR032109">
    <property type="entry name" value="Big_3_5"/>
</dbReference>
<dbReference type="Pfam" id="PF05922">
    <property type="entry name" value="Inhibitor_I9"/>
    <property type="match status" value="1"/>
</dbReference>
<feature type="domain" description="Peptidase S8/S53" evidence="11">
    <location>
        <begin position="181"/>
        <end position="667"/>
    </location>
</feature>
<accession>A0A7Y6A302</accession>
<evidence type="ECO:0000313" key="16">
    <source>
        <dbReference type="EMBL" id="NUU18821.1"/>
    </source>
</evidence>
<feature type="region of interest" description="Disordered" evidence="9">
    <location>
        <begin position="845"/>
        <end position="864"/>
    </location>
</feature>
<protein>
    <submittedName>
        <fullName evidence="16">S8 family serine peptidase</fullName>
    </submittedName>
</protein>